<dbReference type="Proteomes" id="UP001472866">
    <property type="component" value="Chromosome 18"/>
</dbReference>
<proteinExistence type="predicted"/>
<gene>
    <name evidence="3" type="ORF">HKI87_18g86770</name>
</gene>
<feature type="region of interest" description="Disordered" evidence="2">
    <location>
        <begin position="527"/>
        <end position="565"/>
    </location>
</feature>
<evidence type="ECO:0000256" key="2">
    <source>
        <dbReference type="SAM" id="MobiDB-lite"/>
    </source>
</evidence>
<keyword evidence="4" id="KW-1185">Reference proteome</keyword>
<keyword evidence="1" id="KW-0175">Coiled coil</keyword>
<feature type="region of interest" description="Disordered" evidence="2">
    <location>
        <begin position="1"/>
        <end position="44"/>
    </location>
</feature>
<protein>
    <submittedName>
        <fullName evidence="3">Uncharacterized protein</fullName>
    </submittedName>
</protein>
<feature type="compositionally biased region" description="Low complexity" evidence="2">
    <location>
        <begin position="26"/>
        <end position="37"/>
    </location>
</feature>
<reference evidence="3 4" key="1">
    <citation type="submission" date="2024-03" db="EMBL/GenBank/DDBJ databases">
        <title>Complete genome sequence of the green alga Chloropicon roscoffensis RCC1871.</title>
        <authorList>
            <person name="Lemieux C."/>
            <person name="Pombert J.-F."/>
            <person name="Otis C."/>
            <person name="Turmel M."/>
        </authorList>
    </citation>
    <scope>NUCLEOTIDE SEQUENCE [LARGE SCALE GENOMIC DNA]</scope>
    <source>
        <strain evidence="3 4">RCC1871</strain>
    </source>
</reference>
<evidence type="ECO:0000256" key="1">
    <source>
        <dbReference type="SAM" id="Coils"/>
    </source>
</evidence>
<organism evidence="3 4">
    <name type="scientific">Chloropicon roscoffensis</name>
    <dbReference type="NCBI Taxonomy" id="1461544"/>
    <lineage>
        <taxon>Eukaryota</taxon>
        <taxon>Viridiplantae</taxon>
        <taxon>Chlorophyta</taxon>
        <taxon>Chloropicophyceae</taxon>
        <taxon>Chloropicales</taxon>
        <taxon>Chloropicaceae</taxon>
        <taxon>Chloropicon</taxon>
    </lineage>
</organism>
<evidence type="ECO:0000313" key="4">
    <source>
        <dbReference type="Proteomes" id="UP001472866"/>
    </source>
</evidence>
<evidence type="ECO:0000313" key="3">
    <source>
        <dbReference type="EMBL" id="WZN67105.1"/>
    </source>
</evidence>
<feature type="compositionally biased region" description="Polar residues" evidence="2">
    <location>
        <begin position="1"/>
        <end position="15"/>
    </location>
</feature>
<accession>A0AAX4PL83</accession>
<sequence>MATFSATSKHSSLRLSSGDERLEADSCPTSTSTTTSKTKIRKKKKVSSRLGARLSKTCVEELVGPKTIVTLDLDGRIVNGKTILCLPVFENRAMLATDTTTRSLHFQVENEGSPTRRFTKYENEESCPHQSTSGAELAVGLCTRRVNVAKGLAAASSYDENGKALSFAPQSSGNEACAWCFLSSASAGKTMVVGSDGTTEACRALRTGDVVTLEVTQEKFGDDPGEGRQVPVRTRIQLLLNFERAGPPIEFTTTSDLFAAVSLHATGQSVSLYRDDASAVLDNGGVAAPHLQEWRNDCDAELLMVRRAVEGTRRNLRAHFEEQRRDLARREETAMAALAEAESRFVLPLEGQARALGILQRRQVSSPSSFSASCPPEPVHRHDRGAGAFLAAIAGGAPKIVARDRLDRLQVDASKLEKCEKELDKLTRKLQSTKEDLEKRKGQLKRSNVLVPSDLVHHVYASGWDRPQGAQEGFWQRYLQVGSLDSVKMYTRPELLCSWVEQGSPCCAAASVAGAFNALEASWGKGKEGADPSKSLAAPGKENLSPTLAENGDPSPASSERRLESSDVLEMYRRRWASQEQQHRSELAKLLQGDIEREEEEEGGEGWGGKLVSKIGFALEQEYGIEFHPKLDGLSGFLERSFGEAVESEDLAGDNAAARAAREAFNKNRKEVEAKVRSWWAKRGGQSKLNAERPSTAPIGNETVLKIFDKIARDRGIPLRTWRFASTKKSQCQVSEADDEEVKKSQWRQVIVAIDNPSQVLLFHLQNHYSLVYAARESASDEGYGGKRVIRQILVAKPGQQPCRWMDFETVRETLLGWVGHAIIGIELEAAAVPATEEEDLAPPPG</sequence>
<dbReference type="EMBL" id="CP151518">
    <property type="protein sequence ID" value="WZN67105.1"/>
    <property type="molecule type" value="Genomic_DNA"/>
</dbReference>
<dbReference type="AlphaFoldDB" id="A0AAX4PL83"/>
<name>A0AAX4PL83_9CHLO</name>
<feature type="coiled-coil region" evidence="1">
    <location>
        <begin position="409"/>
        <end position="447"/>
    </location>
</feature>